<dbReference type="InterPro" id="IPR011944">
    <property type="entry name" value="Steroid_delta5-4_isomerase"/>
</dbReference>
<dbReference type="STRING" id="441103.TRN7648_00620"/>
<accession>A0A0P1G289</accession>
<evidence type="ECO:0000313" key="2">
    <source>
        <dbReference type="EMBL" id="CUH75788.1"/>
    </source>
</evidence>
<dbReference type="AlphaFoldDB" id="A0A0P1G289"/>
<dbReference type="InterPro" id="IPR032710">
    <property type="entry name" value="NTF2-like_dom_sf"/>
</dbReference>
<dbReference type="OrthoDB" id="122531at2"/>
<dbReference type="RefSeq" id="WP_058246143.1">
    <property type="nucleotide sequence ID" value="NZ_CYSE01000001.1"/>
</dbReference>
<organism evidence="2 3">
    <name type="scientific">Tropicibacter naphthalenivorans</name>
    <dbReference type="NCBI Taxonomy" id="441103"/>
    <lineage>
        <taxon>Bacteria</taxon>
        <taxon>Pseudomonadati</taxon>
        <taxon>Pseudomonadota</taxon>
        <taxon>Alphaproteobacteria</taxon>
        <taxon>Rhodobacterales</taxon>
        <taxon>Roseobacteraceae</taxon>
        <taxon>Tropicibacter</taxon>
    </lineage>
</organism>
<dbReference type="InterPro" id="IPR027843">
    <property type="entry name" value="DUF4440"/>
</dbReference>
<sequence length="147" mass="16115">MIDAPDAFLPAFLRAWHARDGSAIGALFTPDGDFVNVTGLWWHGPDKIAAPHQYALDSFFAETTLRPGRTEIKDLGDTAIVRARLHLTGQTAPDGTPAQPRQTIMTFVLIRTDAGWLATSAQNTDVVPGQETHLARENGLHAVDYRR</sequence>
<evidence type="ECO:0000259" key="1">
    <source>
        <dbReference type="Pfam" id="PF14534"/>
    </source>
</evidence>
<name>A0A0P1G289_9RHOB</name>
<dbReference type="EMBL" id="CYSE01000001">
    <property type="protein sequence ID" value="CUH75788.1"/>
    <property type="molecule type" value="Genomic_DNA"/>
</dbReference>
<dbReference type="SUPFAM" id="SSF54427">
    <property type="entry name" value="NTF2-like"/>
    <property type="match status" value="1"/>
</dbReference>
<dbReference type="Proteomes" id="UP000054935">
    <property type="component" value="Unassembled WGS sequence"/>
</dbReference>
<keyword evidence="3" id="KW-1185">Reference proteome</keyword>
<proteinExistence type="predicted"/>
<evidence type="ECO:0000313" key="3">
    <source>
        <dbReference type="Proteomes" id="UP000054935"/>
    </source>
</evidence>
<feature type="domain" description="DUF4440" evidence="1">
    <location>
        <begin position="11"/>
        <end position="117"/>
    </location>
</feature>
<dbReference type="Gene3D" id="3.10.450.50">
    <property type="match status" value="1"/>
</dbReference>
<gene>
    <name evidence="2" type="ORF">TRN7648_00620</name>
</gene>
<reference evidence="2 3" key="1">
    <citation type="submission" date="2015-09" db="EMBL/GenBank/DDBJ databases">
        <authorList>
            <consortium name="Swine Surveillance"/>
        </authorList>
    </citation>
    <scope>NUCLEOTIDE SEQUENCE [LARGE SCALE GENOMIC DNA]</scope>
    <source>
        <strain evidence="2 3">CECT 7648</strain>
    </source>
</reference>
<dbReference type="Pfam" id="PF14534">
    <property type="entry name" value="DUF4440"/>
    <property type="match status" value="1"/>
</dbReference>
<dbReference type="NCBIfam" id="TIGR02246">
    <property type="entry name" value="SgcJ/EcaC family oxidoreductase"/>
    <property type="match status" value="1"/>
</dbReference>
<protein>
    <submittedName>
        <fullName evidence="2">SnoaL-like domain protein</fullName>
    </submittedName>
</protein>